<dbReference type="PANTHER" id="PTHR46969:SF1">
    <property type="entry name" value="BIFUNCTIONAL PROTEIN HLDE"/>
    <property type="match status" value="1"/>
</dbReference>
<evidence type="ECO:0000313" key="3">
    <source>
        <dbReference type="Proteomes" id="UP000057820"/>
    </source>
</evidence>
<dbReference type="Pfam" id="PF00294">
    <property type="entry name" value="PfkB"/>
    <property type="match status" value="1"/>
</dbReference>
<dbReference type="KEGG" id="nfr:ERS450000_01708"/>
<dbReference type="EMBL" id="LN868938">
    <property type="protein sequence ID" value="CRY76158.1"/>
    <property type="molecule type" value="Genomic_DNA"/>
</dbReference>
<dbReference type="InterPro" id="IPR029056">
    <property type="entry name" value="Ribokinase-like"/>
</dbReference>
<dbReference type="Gene3D" id="3.40.1190.20">
    <property type="match status" value="1"/>
</dbReference>
<dbReference type="RefSeq" id="WP_060591780.1">
    <property type="nucleotide sequence ID" value="NZ_CAACYE020000001.1"/>
</dbReference>
<protein>
    <submittedName>
        <fullName evidence="2">Bifunctional protein hldE</fullName>
    </submittedName>
</protein>
<name>A0A0H5NKW6_NOCFR</name>
<evidence type="ECO:0000259" key="1">
    <source>
        <dbReference type="Pfam" id="PF00294"/>
    </source>
</evidence>
<proteinExistence type="predicted"/>
<dbReference type="SUPFAM" id="SSF53613">
    <property type="entry name" value="Ribokinase-like"/>
    <property type="match status" value="1"/>
</dbReference>
<dbReference type="GO" id="GO:0005829">
    <property type="term" value="C:cytosol"/>
    <property type="evidence" value="ECO:0007669"/>
    <property type="project" value="TreeGrafter"/>
</dbReference>
<evidence type="ECO:0000313" key="2">
    <source>
        <dbReference type="EMBL" id="CRY76158.1"/>
    </source>
</evidence>
<dbReference type="GO" id="GO:0033785">
    <property type="term" value="F:heptose 7-phosphate kinase activity"/>
    <property type="evidence" value="ECO:0007669"/>
    <property type="project" value="TreeGrafter"/>
</dbReference>
<reference evidence="3" key="1">
    <citation type="submission" date="2015-03" db="EMBL/GenBank/DDBJ databases">
        <authorList>
            <consortium name="Pathogen Informatics"/>
        </authorList>
    </citation>
    <scope>NUCLEOTIDE SEQUENCE [LARGE SCALE GENOMIC DNA]</scope>
    <source>
        <strain evidence="3">NCTC11134</strain>
    </source>
</reference>
<dbReference type="PANTHER" id="PTHR46969">
    <property type="entry name" value="BIFUNCTIONAL PROTEIN HLDE"/>
    <property type="match status" value="1"/>
</dbReference>
<dbReference type="InterPro" id="IPR011611">
    <property type="entry name" value="PfkB_dom"/>
</dbReference>
<dbReference type="GO" id="GO:0033786">
    <property type="term" value="F:heptose-1-phosphate adenylyltransferase activity"/>
    <property type="evidence" value="ECO:0007669"/>
    <property type="project" value="TreeGrafter"/>
</dbReference>
<organism evidence="2 3">
    <name type="scientific">Nocardia farcinica</name>
    <dbReference type="NCBI Taxonomy" id="37329"/>
    <lineage>
        <taxon>Bacteria</taxon>
        <taxon>Bacillati</taxon>
        <taxon>Actinomycetota</taxon>
        <taxon>Actinomycetes</taxon>
        <taxon>Mycobacteriales</taxon>
        <taxon>Nocardiaceae</taxon>
        <taxon>Nocardia</taxon>
    </lineage>
</organism>
<accession>A0A0H5NKW6</accession>
<feature type="domain" description="Carbohydrate kinase PfkB" evidence="1">
    <location>
        <begin position="167"/>
        <end position="305"/>
    </location>
</feature>
<gene>
    <name evidence="2" type="primary">hldE_2</name>
    <name evidence="2" type="ORF">ERS450000_01708</name>
</gene>
<dbReference type="AlphaFoldDB" id="A0A0H5NKW6"/>
<dbReference type="Proteomes" id="UP000057820">
    <property type="component" value="Chromosome 1"/>
</dbReference>
<sequence length="324" mass="33381">MAATGPLVVVGDILLDVDVEGTADRRSPDAPVPVVDVTGRTYRPGGAGLAARLAADDSAEVVLIAGFAPDEASERLRALLGPRVRVVALPLHGATVRKERVLATGPWARPGARGDQRGRRALITRIDYGDGRIGTDPLPDDALDALAAARGVLVSDYGRGASAHPHLRAVLKNAAAPVVWDPHPRGAAPVPGMTLVTPNRGEALDQLAAPPTTDTDLCALTRRWGVRAVAVTLGSEGALVCGRHECTRIALPAERRGPDGCDTCGAGDRFATAATAALADGHDLEQAVRRAVYAAADFVARGAAGTVSVTESAVPEPVSVTSWA</sequence>